<keyword evidence="1" id="KW-1133">Transmembrane helix</keyword>
<feature type="transmembrane region" description="Helical" evidence="1">
    <location>
        <begin position="164"/>
        <end position="184"/>
    </location>
</feature>
<evidence type="ECO:0000313" key="2">
    <source>
        <dbReference type="EMBL" id="RSJ70409.1"/>
    </source>
</evidence>
<comment type="caution">
    <text evidence="2">The sequence shown here is derived from an EMBL/GenBank/DDBJ whole genome shotgun (WGS) entry which is preliminary data.</text>
</comment>
<sequence>MCLQIIRNGLPWSITDKVKGNCLIAVWSERPSTCKENFILINYLVISVITFKFPSSLVDKVHVGRLQGSFCKDSIAITIVFSRAWNIGRDFLWERQARVFADKLIVSWVGSRCKCPSTCELEIPSIVLPVAHWFFIKIIARKVPSTTVSCIIVGIIKRFDRLNYILAFRICLPIHIFPFTWCIYRLQIIDLSR</sequence>
<dbReference type="AlphaFoldDB" id="A0A428G688"/>
<keyword evidence="1" id="KW-0812">Transmembrane</keyword>
<proteinExistence type="predicted"/>
<evidence type="ECO:0000313" key="3">
    <source>
        <dbReference type="Proteomes" id="UP000281558"/>
    </source>
</evidence>
<gene>
    <name evidence="2" type="ORF">D8801_05850</name>
</gene>
<dbReference type="Proteomes" id="UP000281558">
    <property type="component" value="Unassembled WGS sequence"/>
</dbReference>
<accession>A0A428G688</accession>
<protein>
    <submittedName>
        <fullName evidence="2">Uncharacterized protein</fullName>
    </submittedName>
</protein>
<keyword evidence="1" id="KW-0472">Membrane</keyword>
<evidence type="ECO:0000256" key="1">
    <source>
        <dbReference type="SAM" id="Phobius"/>
    </source>
</evidence>
<dbReference type="EMBL" id="RJPK01000003">
    <property type="protein sequence ID" value="RSJ70409.1"/>
    <property type="molecule type" value="Genomic_DNA"/>
</dbReference>
<name>A0A428G688_STROR</name>
<reference evidence="2 3" key="1">
    <citation type="submission" date="2018-11" db="EMBL/GenBank/DDBJ databases">
        <title>Species Designations Belie Phenotypic and Genotypic Heterogeneity in Oral Streptococci.</title>
        <authorList>
            <person name="Velsko I."/>
        </authorList>
    </citation>
    <scope>NUCLEOTIDE SEQUENCE [LARGE SCALE GENOMIC DNA]</scope>
    <source>
        <strain evidence="2 3">BCC10</strain>
    </source>
</reference>
<organism evidence="2 3">
    <name type="scientific">Streptococcus oralis</name>
    <dbReference type="NCBI Taxonomy" id="1303"/>
    <lineage>
        <taxon>Bacteria</taxon>
        <taxon>Bacillati</taxon>
        <taxon>Bacillota</taxon>
        <taxon>Bacilli</taxon>
        <taxon>Lactobacillales</taxon>
        <taxon>Streptococcaceae</taxon>
        <taxon>Streptococcus</taxon>
    </lineage>
</organism>